<accession>G2YIZ6</accession>
<dbReference type="InParanoid" id="G2YIZ6"/>
<evidence type="ECO:0000313" key="3">
    <source>
        <dbReference type="Proteomes" id="UP000008177"/>
    </source>
</evidence>
<sequence length="41" mass="4482">MTTTSTNDSASTTSMGVRWKMKSSSRSAELSPQILEKLGIY</sequence>
<dbReference type="HOGENOM" id="CLU_3279384_0_0_1"/>
<evidence type="ECO:0000256" key="1">
    <source>
        <dbReference type="SAM" id="MobiDB-lite"/>
    </source>
</evidence>
<proteinExistence type="predicted"/>
<dbReference type="EMBL" id="FQ790337">
    <property type="protein sequence ID" value="CCD51683.1"/>
    <property type="molecule type" value="Genomic_DNA"/>
</dbReference>
<feature type="compositionally biased region" description="Low complexity" evidence="1">
    <location>
        <begin position="1"/>
        <end position="14"/>
    </location>
</feature>
<dbReference type="AlphaFoldDB" id="G2YIZ6"/>
<feature type="region of interest" description="Disordered" evidence="1">
    <location>
        <begin position="1"/>
        <end position="29"/>
    </location>
</feature>
<protein>
    <submittedName>
        <fullName evidence="2">Uncharacterized protein</fullName>
    </submittedName>
</protein>
<name>G2YIZ6_BOTF4</name>
<organism evidence="2 3">
    <name type="scientific">Botryotinia fuckeliana (strain T4)</name>
    <name type="common">Noble rot fungus</name>
    <name type="synonym">Botrytis cinerea</name>
    <dbReference type="NCBI Taxonomy" id="999810"/>
    <lineage>
        <taxon>Eukaryota</taxon>
        <taxon>Fungi</taxon>
        <taxon>Dikarya</taxon>
        <taxon>Ascomycota</taxon>
        <taxon>Pezizomycotina</taxon>
        <taxon>Leotiomycetes</taxon>
        <taxon>Helotiales</taxon>
        <taxon>Sclerotiniaceae</taxon>
        <taxon>Botrytis</taxon>
    </lineage>
</organism>
<dbReference type="Proteomes" id="UP000008177">
    <property type="component" value="Unplaced contigs"/>
</dbReference>
<reference evidence="3" key="1">
    <citation type="journal article" date="2011" name="PLoS Genet.">
        <title>Genomic analysis of the necrotrophic fungal pathogens Sclerotinia sclerotiorum and Botrytis cinerea.</title>
        <authorList>
            <person name="Amselem J."/>
            <person name="Cuomo C.A."/>
            <person name="van Kan J.A."/>
            <person name="Viaud M."/>
            <person name="Benito E.P."/>
            <person name="Couloux A."/>
            <person name="Coutinho P.M."/>
            <person name="de Vries R.P."/>
            <person name="Dyer P.S."/>
            <person name="Fillinger S."/>
            <person name="Fournier E."/>
            <person name="Gout L."/>
            <person name="Hahn M."/>
            <person name="Kohn L."/>
            <person name="Lapalu N."/>
            <person name="Plummer K.M."/>
            <person name="Pradier J.M."/>
            <person name="Quevillon E."/>
            <person name="Sharon A."/>
            <person name="Simon A."/>
            <person name="ten Have A."/>
            <person name="Tudzynski B."/>
            <person name="Tudzynski P."/>
            <person name="Wincker P."/>
            <person name="Andrew M."/>
            <person name="Anthouard V."/>
            <person name="Beever R.E."/>
            <person name="Beffa R."/>
            <person name="Benoit I."/>
            <person name="Bouzid O."/>
            <person name="Brault B."/>
            <person name="Chen Z."/>
            <person name="Choquer M."/>
            <person name="Collemare J."/>
            <person name="Cotton P."/>
            <person name="Danchin E.G."/>
            <person name="Da Silva C."/>
            <person name="Gautier A."/>
            <person name="Giraud C."/>
            <person name="Giraud T."/>
            <person name="Gonzalez C."/>
            <person name="Grossetete S."/>
            <person name="Guldener U."/>
            <person name="Henrissat B."/>
            <person name="Howlett B.J."/>
            <person name="Kodira C."/>
            <person name="Kretschmer M."/>
            <person name="Lappartient A."/>
            <person name="Leroch M."/>
            <person name="Levis C."/>
            <person name="Mauceli E."/>
            <person name="Neuveglise C."/>
            <person name="Oeser B."/>
            <person name="Pearson M."/>
            <person name="Poulain J."/>
            <person name="Poussereau N."/>
            <person name="Quesneville H."/>
            <person name="Rascle C."/>
            <person name="Schumacher J."/>
            <person name="Segurens B."/>
            <person name="Sexton A."/>
            <person name="Silva E."/>
            <person name="Sirven C."/>
            <person name="Soanes D.M."/>
            <person name="Talbot N.J."/>
            <person name="Templeton M."/>
            <person name="Yandava C."/>
            <person name="Yarden O."/>
            <person name="Zeng Q."/>
            <person name="Rollins J.A."/>
            <person name="Lebrun M.H."/>
            <person name="Dickman M."/>
        </authorList>
    </citation>
    <scope>NUCLEOTIDE SEQUENCE [LARGE SCALE GENOMIC DNA]</scope>
    <source>
        <strain evidence="3">T4</strain>
    </source>
</reference>
<evidence type="ECO:0000313" key="2">
    <source>
        <dbReference type="EMBL" id="CCD51683.1"/>
    </source>
</evidence>
<gene>
    <name evidence="2" type="ORF">BofuT4_uP019890.1</name>
</gene>